<comment type="caution">
    <text evidence="6">The sequence shown here is derived from an EMBL/GenBank/DDBJ whole genome shotgun (WGS) entry which is preliminary data.</text>
</comment>
<accession>A0A7W7AZW6</accession>
<dbReference type="Proteomes" id="UP000566324">
    <property type="component" value="Unassembled WGS sequence"/>
</dbReference>
<evidence type="ECO:0000256" key="1">
    <source>
        <dbReference type="ARBA" id="ARBA00022630"/>
    </source>
</evidence>
<dbReference type="AlphaFoldDB" id="A0A7W7AZW6"/>
<evidence type="ECO:0000313" key="7">
    <source>
        <dbReference type="Proteomes" id="UP000566324"/>
    </source>
</evidence>
<keyword evidence="7" id="KW-1185">Reference proteome</keyword>
<gene>
    <name evidence="6" type="ORF">GGQ98_001062</name>
</gene>
<evidence type="ECO:0000256" key="3">
    <source>
        <dbReference type="ARBA" id="ARBA00023002"/>
    </source>
</evidence>
<keyword evidence="1" id="KW-0285">Flavoprotein</keyword>
<proteinExistence type="predicted"/>
<evidence type="ECO:0000256" key="2">
    <source>
        <dbReference type="ARBA" id="ARBA00022643"/>
    </source>
</evidence>
<dbReference type="InterPro" id="IPR011251">
    <property type="entry name" value="Luciferase-like_dom"/>
</dbReference>
<dbReference type="SUPFAM" id="SSF51679">
    <property type="entry name" value="Bacterial luciferase-like"/>
    <property type="match status" value="1"/>
</dbReference>
<protein>
    <submittedName>
        <fullName evidence="6">Alkanesulfonate monooxygenase SsuD/methylene tetrahydromethanopterin reductase-like flavin-dependent oxidoreductase (Luciferase family)</fullName>
    </submittedName>
</protein>
<keyword evidence="2" id="KW-0288">FMN</keyword>
<dbReference type="GO" id="GO:0016705">
    <property type="term" value="F:oxidoreductase activity, acting on paired donors, with incorporation or reduction of molecular oxygen"/>
    <property type="evidence" value="ECO:0007669"/>
    <property type="project" value="InterPro"/>
</dbReference>
<sequence>MTAHTAHPVYSANRLKLGVFCANTMPALTTVPELFSPNWTECLRIAQMADDAGLEAIVPIARWKGYVDGDFHHASHDVIEPFTYAAAIAQATRRIGVFATTHAPTVHPLIVAKQAATIDAISGGRFGMNVVGGWNRREFEMFGIEMLGHEERYQYLAEWLALIRRLWSETREFDFESRWFSMKGALSRPQPIRGDGVPIMNAGFSDTGMRFAARHSNMGLIGIFGESTDQWQAQVAKYKALARDEFGRDIQVWTNAQLVLKDTDREAADYLRHYSEDRADHAAIDGFISTLARENNVAEDSDQMRFMRRTVALGSGMPVVGDAEAVAAKLASMAAAGIDGVIFSAIDYVDALHRLARDVLPRLVASGVRERDRAM</sequence>
<dbReference type="InterPro" id="IPR036661">
    <property type="entry name" value="Luciferase-like_sf"/>
</dbReference>
<evidence type="ECO:0000313" key="6">
    <source>
        <dbReference type="EMBL" id="MBB4631453.1"/>
    </source>
</evidence>
<dbReference type="RefSeq" id="WP_184066188.1">
    <property type="nucleotide sequence ID" value="NZ_JACHNZ010000009.1"/>
</dbReference>
<evidence type="ECO:0000259" key="5">
    <source>
        <dbReference type="Pfam" id="PF00296"/>
    </source>
</evidence>
<dbReference type="PANTHER" id="PTHR42847">
    <property type="entry name" value="ALKANESULFONATE MONOOXYGENASE"/>
    <property type="match status" value="1"/>
</dbReference>
<dbReference type="EMBL" id="JACHNZ010000009">
    <property type="protein sequence ID" value="MBB4631453.1"/>
    <property type="molecule type" value="Genomic_DNA"/>
</dbReference>
<dbReference type="InterPro" id="IPR050172">
    <property type="entry name" value="SsuD_RutA_monooxygenase"/>
</dbReference>
<evidence type="ECO:0000256" key="4">
    <source>
        <dbReference type="ARBA" id="ARBA00023033"/>
    </source>
</evidence>
<dbReference type="GO" id="GO:0004497">
    <property type="term" value="F:monooxygenase activity"/>
    <property type="evidence" value="ECO:0007669"/>
    <property type="project" value="UniProtKB-KW"/>
</dbReference>
<dbReference type="PANTHER" id="PTHR42847:SF4">
    <property type="entry name" value="ALKANESULFONATE MONOOXYGENASE-RELATED"/>
    <property type="match status" value="1"/>
</dbReference>
<reference evidence="6 7" key="1">
    <citation type="submission" date="2020-08" db="EMBL/GenBank/DDBJ databases">
        <title>Genomic Encyclopedia of Type Strains, Phase IV (KMG-IV): sequencing the most valuable type-strain genomes for metagenomic binning, comparative biology and taxonomic classification.</title>
        <authorList>
            <person name="Goeker M."/>
        </authorList>
    </citation>
    <scope>NUCLEOTIDE SEQUENCE [LARGE SCALE GENOMIC DNA]</scope>
    <source>
        <strain evidence="6 7">DSM 17328</strain>
    </source>
</reference>
<feature type="domain" description="Luciferase-like" evidence="5">
    <location>
        <begin position="16"/>
        <end position="339"/>
    </location>
</feature>
<organism evidence="6 7">
    <name type="scientific">Sphingosinicella soli</name>
    <dbReference type="NCBI Taxonomy" id="333708"/>
    <lineage>
        <taxon>Bacteria</taxon>
        <taxon>Pseudomonadati</taxon>
        <taxon>Pseudomonadota</taxon>
        <taxon>Alphaproteobacteria</taxon>
        <taxon>Sphingomonadales</taxon>
        <taxon>Sphingosinicellaceae</taxon>
        <taxon>Sphingosinicella</taxon>
    </lineage>
</organism>
<dbReference type="Pfam" id="PF00296">
    <property type="entry name" value="Bac_luciferase"/>
    <property type="match status" value="1"/>
</dbReference>
<dbReference type="Gene3D" id="3.20.20.30">
    <property type="entry name" value="Luciferase-like domain"/>
    <property type="match status" value="1"/>
</dbReference>
<name>A0A7W7AZW6_9SPHN</name>
<keyword evidence="4 6" id="KW-0503">Monooxygenase</keyword>
<keyword evidence="3" id="KW-0560">Oxidoreductase</keyword>